<protein>
    <submittedName>
        <fullName evidence="7">LPS export ABC transporter periplasmic protein LptC</fullName>
    </submittedName>
</protein>
<dbReference type="InterPro" id="IPR026265">
    <property type="entry name" value="LptC"/>
</dbReference>
<dbReference type="GO" id="GO:0030288">
    <property type="term" value="C:outer membrane-bounded periplasmic space"/>
    <property type="evidence" value="ECO:0007669"/>
    <property type="project" value="TreeGrafter"/>
</dbReference>
<dbReference type="AlphaFoldDB" id="A0A2N5Y3E3"/>
<organism evidence="7 8">
    <name type="scientific">Kineobactrum sediminis</name>
    <dbReference type="NCBI Taxonomy" id="1905677"/>
    <lineage>
        <taxon>Bacteria</taxon>
        <taxon>Pseudomonadati</taxon>
        <taxon>Pseudomonadota</taxon>
        <taxon>Gammaproteobacteria</taxon>
        <taxon>Cellvibrionales</taxon>
        <taxon>Halieaceae</taxon>
        <taxon>Kineobactrum</taxon>
    </lineage>
</organism>
<dbReference type="Pfam" id="PF06835">
    <property type="entry name" value="LptC"/>
    <property type="match status" value="1"/>
</dbReference>
<comment type="caution">
    <text evidence="7">The sequence shown here is derived from an EMBL/GenBank/DDBJ whole genome shotgun (WGS) entry which is preliminary data.</text>
</comment>
<evidence type="ECO:0000256" key="4">
    <source>
        <dbReference type="ARBA" id="ARBA00022989"/>
    </source>
</evidence>
<evidence type="ECO:0000313" key="8">
    <source>
        <dbReference type="Proteomes" id="UP000234845"/>
    </source>
</evidence>
<keyword evidence="4 6" id="KW-1133">Transmembrane helix</keyword>
<keyword evidence="3 6" id="KW-0812">Transmembrane</keyword>
<sequence length="204" mass="22110">MVAERTRPVGGTGSGLPVTPALRLQILLGLALALVAGYYWIAGGDGATDSAALIRENQPVSTYLVNSRSWSYAVDGSLAEVMEADRVEHFGMEDVSLLMRPRFYSHDGNDRTWTASADRGRLVHATNILALQDDVLLINDQTGGTLETQSMQLNLEQKTATSTTPVTVRQDTSILRAGGMFADLNRQTIQLRPNVESVYDPTGS</sequence>
<dbReference type="GO" id="GO:0005886">
    <property type="term" value="C:plasma membrane"/>
    <property type="evidence" value="ECO:0007669"/>
    <property type="project" value="InterPro"/>
</dbReference>
<feature type="transmembrane region" description="Helical" evidence="6">
    <location>
        <begin position="21"/>
        <end position="41"/>
    </location>
</feature>
<evidence type="ECO:0000256" key="2">
    <source>
        <dbReference type="ARBA" id="ARBA00022519"/>
    </source>
</evidence>
<dbReference type="PANTHER" id="PTHR37481:SF1">
    <property type="entry name" value="LIPOPOLYSACCHARIDE EXPORT SYSTEM PROTEIN LPTC"/>
    <property type="match status" value="1"/>
</dbReference>
<proteinExistence type="predicted"/>
<dbReference type="Gene3D" id="2.60.450.10">
    <property type="entry name" value="Lipopolysaccharide (LPS) transport protein A like domain"/>
    <property type="match status" value="1"/>
</dbReference>
<dbReference type="InterPro" id="IPR010664">
    <property type="entry name" value="LipoPS_assembly_LptC-rel"/>
</dbReference>
<dbReference type="NCBIfam" id="TIGR04409">
    <property type="entry name" value="LptC_YrbK"/>
    <property type="match status" value="1"/>
</dbReference>
<evidence type="ECO:0000256" key="6">
    <source>
        <dbReference type="SAM" id="Phobius"/>
    </source>
</evidence>
<accession>A0A2N5Y3E3</accession>
<evidence type="ECO:0000313" key="7">
    <source>
        <dbReference type="EMBL" id="PLW82911.1"/>
    </source>
</evidence>
<dbReference type="InterPro" id="IPR052363">
    <property type="entry name" value="LPS_export_LptC"/>
</dbReference>
<gene>
    <name evidence="7" type="primary">lptC</name>
    <name evidence="7" type="ORF">CWI75_05575</name>
</gene>
<keyword evidence="2" id="KW-0997">Cell inner membrane</keyword>
<dbReference type="GO" id="GO:0015221">
    <property type="term" value="F:lipopolysaccharide transmembrane transporter activity"/>
    <property type="evidence" value="ECO:0007669"/>
    <property type="project" value="InterPro"/>
</dbReference>
<dbReference type="PANTHER" id="PTHR37481">
    <property type="entry name" value="LIPOPOLYSACCHARIDE EXPORT SYSTEM PROTEIN LPTC"/>
    <property type="match status" value="1"/>
</dbReference>
<keyword evidence="5 6" id="KW-0472">Membrane</keyword>
<keyword evidence="1" id="KW-1003">Cell membrane</keyword>
<evidence type="ECO:0000256" key="3">
    <source>
        <dbReference type="ARBA" id="ARBA00022692"/>
    </source>
</evidence>
<dbReference type="EMBL" id="PKLZ01000003">
    <property type="protein sequence ID" value="PLW82911.1"/>
    <property type="molecule type" value="Genomic_DNA"/>
</dbReference>
<dbReference type="Proteomes" id="UP000234845">
    <property type="component" value="Unassembled WGS sequence"/>
</dbReference>
<dbReference type="GO" id="GO:0017089">
    <property type="term" value="F:glycolipid transfer activity"/>
    <property type="evidence" value="ECO:0007669"/>
    <property type="project" value="TreeGrafter"/>
</dbReference>
<reference evidence="8" key="1">
    <citation type="submission" date="2017-11" db="EMBL/GenBank/DDBJ databases">
        <title>The draft genome sequence of Chromatocurvus sp. F02.</title>
        <authorList>
            <person name="Du Z.-J."/>
            <person name="Chang Y.-Q."/>
        </authorList>
    </citation>
    <scope>NUCLEOTIDE SEQUENCE [LARGE SCALE GENOMIC DNA]</scope>
    <source>
        <strain evidence="8">F02</strain>
    </source>
</reference>
<name>A0A2N5Y3E3_9GAMM</name>
<keyword evidence="8" id="KW-1185">Reference proteome</keyword>
<evidence type="ECO:0000256" key="5">
    <source>
        <dbReference type="ARBA" id="ARBA00023136"/>
    </source>
</evidence>
<evidence type="ECO:0000256" key="1">
    <source>
        <dbReference type="ARBA" id="ARBA00022475"/>
    </source>
</evidence>